<proteinExistence type="predicted"/>
<reference evidence="2 3" key="1">
    <citation type="submission" date="2018-06" db="EMBL/GenBank/DDBJ databases">
        <title>Genomic Encyclopedia of Archaeal and Bacterial Type Strains, Phase II (KMG-II): from individual species to whole genera.</title>
        <authorList>
            <person name="Goeker M."/>
        </authorList>
    </citation>
    <scope>NUCLEOTIDE SEQUENCE [LARGE SCALE GENOMIC DNA]</scope>
    <source>
        <strain evidence="2 3">DSM 27372</strain>
    </source>
</reference>
<gene>
    <name evidence="2" type="ORF">B0O44_104488</name>
</gene>
<feature type="chain" id="PRO_5016271067" evidence="1">
    <location>
        <begin position="20"/>
        <end position="143"/>
    </location>
</feature>
<dbReference type="Proteomes" id="UP000248198">
    <property type="component" value="Unassembled WGS sequence"/>
</dbReference>
<dbReference type="AlphaFoldDB" id="A0A318UG24"/>
<evidence type="ECO:0000256" key="1">
    <source>
        <dbReference type="SAM" id="SignalP"/>
    </source>
</evidence>
<dbReference type="EMBL" id="QKLU01000004">
    <property type="protein sequence ID" value="PYF74317.1"/>
    <property type="molecule type" value="Genomic_DNA"/>
</dbReference>
<keyword evidence="1" id="KW-0732">Signal</keyword>
<organism evidence="2 3">
    <name type="scientific">Pedobacter nutrimenti</name>
    <dbReference type="NCBI Taxonomy" id="1241337"/>
    <lineage>
        <taxon>Bacteria</taxon>
        <taxon>Pseudomonadati</taxon>
        <taxon>Bacteroidota</taxon>
        <taxon>Sphingobacteriia</taxon>
        <taxon>Sphingobacteriales</taxon>
        <taxon>Sphingobacteriaceae</taxon>
        <taxon>Pedobacter</taxon>
    </lineage>
</organism>
<sequence>MKKIILMLFVLGLTYNLHAQAPVTPTDYYNKGYRDAQLLIKNAYNAIPDTGGGGYYQSDNTPYDPSKPFGGGNGGLQGQVFGLWGPEYDNFVSAWENRFHSNRHDYQVEPDPLTKEYYRGYNNGILMADVLPVSPGGMLFYGD</sequence>
<keyword evidence="3" id="KW-1185">Reference proteome</keyword>
<comment type="caution">
    <text evidence="2">The sequence shown here is derived from an EMBL/GenBank/DDBJ whole genome shotgun (WGS) entry which is preliminary data.</text>
</comment>
<accession>A0A318UG24</accession>
<feature type="signal peptide" evidence="1">
    <location>
        <begin position="1"/>
        <end position="19"/>
    </location>
</feature>
<name>A0A318UG24_9SPHI</name>
<protein>
    <submittedName>
        <fullName evidence="2">Uncharacterized protein</fullName>
    </submittedName>
</protein>
<evidence type="ECO:0000313" key="2">
    <source>
        <dbReference type="EMBL" id="PYF74317.1"/>
    </source>
</evidence>
<dbReference type="RefSeq" id="WP_110831521.1">
    <property type="nucleotide sequence ID" value="NZ_QKLU01000004.1"/>
</dbReference>
<evidence type="ECO:0000313" key="3">
    <source>
        <dbReference type="Proteomes" id="UP000248198"/>
    </source>
</evidence>